<feature type="transmembrane region" description="Helical" evidence="1">
    <location>
        <begin position="138"/>
        <end position="158"/>
    </location>
</feature>
<organism evidence="2 3">
    <name type="scientific">Lysobacter arenosi</name>
    <dbReference type="NCBI Taxonomy" id="2795387"/>
    <lineage>
        <taxon>Bacteria</taxon>
        <taxon>Pseudomonadati</taxon>
        <taxon>Pseudomonadota</taxon>
        <taxon>Gammaproteobacteria</taxon>
        <taxon>Lysobacterales</taxon>
        <taxon>Lysobacteraceae</taxon>
        <taxon>Lysobacter</taxon>
    </lineage>
</organism>
<dbReference type="PANTHER" id="PTHR36840">
    <property type="entry name" value="BLL5714 PROTEIN"/>
    <property type="match status" value="1"/>
</dbReference>
<feature type="transmembrane region" description="Helical" evidence="1">
    <location>
        <begin position="81"/>
        <end position="101"/>
    </location>
</feature>
<dbReference type="Proteomes" id="UP000663400">
    <property type="component" value="Chromosome"/>
</dbReference>
<evidence type="ECO:0000256" key="1">
    <source>
        <dbReference type="SAM" id="Phobius"/>
    </source>
</evidence>
<keyword evidence="3" id="KW-1185">Reference proteome</keyword>
<feature type="transmembrane region" description="Helical" evidence="1">
    <location>
        <begin position="308"/>
        <end position="328"/>
    </location>
</feature>
<dbReference type="EMBL" id="CP071517">
    <property type="protein sequence ID" value="QSX76358.1"/>
    <property type="molecule type" value="Genomic_DNA"/>
</dbReference>
<dbReference type="PANTHER" id="PTHR36840:SF1">
    <property type="entry name" value="BLL5714 PROTEIN"/>
    <property type="match status" value="1"/>
</dbReference>
<feature type="transmembrane region" description="Helical" evidence="1">
    <location>
        <begin position="164"/>
        <end position="184"/>
    </location>
</feature>
<protein>
    <submittedName>
        <fullName evidence="2">Low temperature requirement protein A</fullName>
    </submittedName>
</protein>
<evidence type="ECO:0000313" key="3">
    <source>
        <dbReference type="Proteomes" id="UP000663400"/>
    </source>
</evidence>
<feature type="transmembrane region" description="Helical" evidence="1">
    <location>
        <begin position="363"/>
        <end position="385"/>
    </location>
</feature>
<dbReference type="RefSeq" id="WP_200606169.1">
    <property type="nucleotide sequence ID" value="NZ_CP071517.1"/>
</dbReference>
<feature type="transmembrane region" description="Helical" evidence="1">
    <location>
        <begin position="232"/>
        <end position="253"/>
    </location>
</feature>
<proteinExistence type="predicted"/>
<sequence length="389" mass="42320">MTTSLLRQRGHQDSSRVSMVELFFDLVFVFAVTQLSHALLADLSVKGAMQTLLLFLALWWLWIFTSWVTNWLDPERPPVRVMLFALMLAGLLLSSSIPQAFGERGLVFGVVFASMQVGRTVFVACVMRGHSPVHFHTFVRIASWMSLSAVFWILGGLAEGPSRASYWIAAVAIEYISPAVYFWVPGLGRSTTSDWDVDGHHLAERCGLFVIIALGESILVTGATFAGLAWTAVTVTAFVSAFLGSVAMWWIYFDSGAERASHRISHSDDPGRQARLIYTYLHLLIVGGVIVCAVADELVLTHPQHATDAGLAAILGGPALYLVGNALFKWASYERRSPPLSHCAGLVLLAALTPMAISLHLSALAVGVATTVVLVMVAVWETIALRRAP</sequence>
<feature type="transmembrane region" description="Helical" evidence="1">
    <location>
        <begin position="107"/>
        <end position="126"/>
    </location>
</feature>
<feature type="transmembrane region" description="Helical" evidence="1">
    <location>
        <begin position="274"/>
        <end position="296"/>
    </location>
</feature>
<feature type="transmembrane region" description="Helical" evidence="1">
    <location>
        <begin position="20"/>
        <end position="40"/>
    </location>
</feature>
<feature type="transmembrane region" description="Helical" evidence="1">
    <location>
        <begin position="340"/>
        <end position="357"/>
    </location>
</feature>
<evidence type="ECO:0000313" key="2">
    <source>
        <dbReference type="EMBL" id="QSX76358.1"/>
    </source>
</evidence>
<gene>
    <name evidence="2" type="ORF">HIV01_007750</name>
</gene>
<keyword evidence="1" id="KW-1133">Transmembrane helix</keyword>
<feature type="transmembrane region" description="Helical" evidence="1">
    <location>
        <begin position="205"/>
        <end position="226"/>
    </location>
</feature>
<keyword evidence="1" id="KW-0812">Transmembrane</keyword>
<dbReference type="Pfam" id="PF06772">
    <property type="entry name" value="LtrA"/>
    <property type="match status" value="1"/>
</dbReference>
<accession>A0ABX7RDX6</accession>
<keyword evidence="1" id="KW-0472">Membrane</keyword>
<feature type="transmembrane region" description="Helical" evidence="1">
    <location>
        <begin position="52"/>
        <end position="69"/>
    </location>
</feature>
<reference evidence="2 3" key="1">
    <citation type="submission" date="2021-02" db="EMBL/GenBank/DDBJ databases">
        <title>Lysobacter arenosi sp. nov., isolated from soil of gangwondo yeongwol, south Korea.</title>
        <authorList>
            <person name="Kim K.R."/>
            <person name="Kim K.H."/>
            <person name="Jeon C.O."/>
        </authorList>
    </citation>
    <scope>NUCLEOTIDE SEQUENCE [LARGE SCALE GENOMIC DNA]</scope>
    <source>
        <strain evidence="2 3">R7</strain>
    </source>
</reference>
<dbReference type="InterPro" id="IPR010640">
    <property type="entry name" value="Low_temperature_requirement_A"/>
</dbReference>
<name>A0ABX7RDX6_9GAMM</name>